<dbReference type="PANTHER" id="PTHR36539">
    <property type="entry name" value="ETHANOLAMINE UTILIZATION PROTEIN EUTN"/>
    <property type="match status" value="1"/>
</dbReference>
<evidence type="ECO:0000313" key="4">
    <source>
        <dbReference type="EMBL" id="GAP19090.1"/>
    </source>
</evidence>
<proteinExistence type="predicted"/>
<dbReference type="InterPro" id="IPR036677">
    <property type="entry name" value="EutN_CcmL_sf"/>
</dbReference>
<evidence type="ECO:0000313" key="6">
    <source>
        <dbReference type="Proteomes" id="UP000050501"/>
    </source>
</evidence>
<sequence length="106" mass="11548">MLFGRVKGTAICTMKYPGTEGLKLLIVQPLDKHLKPLGTLQVAVDVVQAGPEDLCVMVRSREASLAMPEIKFVPVDLALVGIVDELNVRPDGEIDLRVRAGWNPLT</sequence>
<name>A0A0M9U2X3_9CHLR</name>
<dbReference type="PROSITE" id="PS51932">
    <property type="entry name" value="BMV"/>
    <property type="match status" value="1"/>
</dbReference>
<gene>
    <name evidence="5" type="ORF">ADN01_01260</name>
    <name evidence="4" type="ORF">LSAC_02988</name>
</gene>
<keyword evidence="6" id="KW-1185">Reference proteome</keyword>
<evidence type="ECO:0000256" key="1">
    <source>
        <dbReference type="ARBA" id="ARBA00023587"/>
    </source>
</evidence>
<dbReference type="Gene3D" id="2.40.50.220">
    <property type="entry name" value="EutN/Ccml"/>
    <property type="match status" value="1"/>
</dbReference>
<dbReference type="RefSeq" id="WP_062419398.1">
    <property type="nucleotide sequence ID" value="NZ_BBXZ01000158.1"/>
</dbReference>
<keyword evidence="2" id="KW-1282">Carboxysome</keyword>
<accession>A0A0M9U2X3</accession>
<dbReference type="Proteomes" id="UP000050501">
    <property type="component" value="Unassembled WGS sequence"/>
</dbReference>
<dbReference type="GO" id="GO:0031470">
    <property type="term" value="C:carboxysome"/>
    <property type="evidence" value="ECO:0007669"/>
    <property type="project" value="UniProtKB-SubCell"/>
</dbReference>
<protein>
    <submittedName>
        <fullName evidence="4">Carboxysome shell protein</fullName>
    </submittedName>
</protein>
<reference evidence="5 6" key="2">
    <citation type="submission" date="2015-07" db="EMBL/GenBank/DDBJ databases">
        <title>Genome sequence of Levilinea saccharolytica DSM 16555.</title>
        <authorList>
            <person name="Hemp J."/>
            <person name="Ward L.M."/>
            <person name="Pace L.A."/>
            <person name="Fischer W.W."/>
        </authorList>
    </citation>
    <scope>NUCLEOTIDE SEQUENCE [LARGE SCALE GENOMIC DNA]</scope>
    <source>
        <strain evidence="5 6">KIBI-1</strain>
    </source>
</reference>
<reference evidence="4" key="1">
    <citation type="journal article" date="2015" name="Genome Announc.">
        <title>Draft Genome Sequences of Anaerolinea thermolimosa IMO-1, Bellilinea caldifistulae GOMI-1, Leptolinea tardivitalis YMTK-2, Levilinea saccharolytica KIBI-1, Longilinea arvoryzae KOME-1, Previously Described as Members of the Class Anaerolineae (Chloroflexi).</title>
        <authorList>
            <person name="Matsuura N."/>
            <person name="Tourlousse M.D."/>
            <person name="Ohashi A."/>
            <person name="Hugenholtz P."/>
            <person name="Sekiguchi Y."/>
        </authorList>
    </citation>
    <scope>NUCLEOTIDE SEQUENCE</scope>
    <source>
        <strain evidence="4">KIBI-1</strain>
    </source>
</reference>
<organism evidence="4">
    <name type="scientific">Levilinea saccharolytica</name>
    <dbReference type="NCBI Taxonomy" id="229921"/>
    <lineage>
        <taxon>Bacteria</taxon>
        <taxon>Bacillati</taxon>
        <taxon>Chloroflexota</taxon>
        <taxon>Anaerolineae</taxon>
        <taxon>Anaerolineales</taxon>
        <taxon>Anaerolineaceae</taxon>
        <taxon>Levilinea</taxon>
    </lineage>
</organism>
<dbReference type="OrthoDB" id="196195at2"/>
<dbReference type="EMBL" id="DF967975">
    <property type="protein sequence ID" value="GAP19090.1"/>
    <property type="molecule type" value="Genomic_DNA"/>
</dbReference>
<comment type="subcellular location">
    <subcellularLocation>
        <location evidence="1">Carboxysome</location>
    </subcellularLocation>
</comment>
<evidence type="ECO:0000256" key="2">
    <source>
        <dbReference type="ARBA" id="ARBA00023669"/>
    </source>
</evidence>
<dbReference type="PANTHER" id="PTHR36539:SF1">
    <property type="entry name" value="BACTERIAL MICROCOMPARTMENT SHELL VERTEX PROTEIN EUTN"/>
    <property type="match status" value="1"/>
</dbReference>
<keyword evidence="3" id="KW-1283">Bacterial microcompartment</keyword>
<dbReference type="AlphaFoldDB" id="A0A0M9U2X3"/>
<dbReference type="STRING" id="229921.ADN01_01260"/>
<evidence type="ECO:0000256" key="3">
    <source>
        <dbReference type="ARBA" id="ARBA00024446"/>
    </source>
</evidence>
<evidence type="ECO:0000313" key="5">
    <source>
        <dbReference type="EMBL" id="KPL91573.1"/>
    </source>
</evidence>
<dbReference type="SUPFAM" id="SSF159133">
    <property type="entry name" value="EutN/CcmL-like"/>
    <property type="match status" value="1"/>
</dbReference>
<dbReference type="EMBL" id="LGCM01000003">
    <property type="protein sequence ID" value="KPL91573.1"/>
    <property type="molecule type" value="Genomic_DNA"/>
</dbReference>
<dbReference type="InterPro" id="IPR004992">
    <property type="entry name" value="EutN_CcmL"/>
</dbReference>
<dbReference type="Pfam" id="PF03319">
    <property type="entry name" value="EutN_CcmL"/>
    <property type="match status" value="1"/>
</dbReference>